<name>A0A0P6WGA8_9HYPH</name>
<evidence type="ECO:0000313" key="11">
    <source>
        <dbReference type="Proteomes" id="UP000048984"/>
    </source>
</evidence>
<reference evidence="10 11" key="1">
    <citation type="submission" date="2015-09" db="EMBL/GenBank/DDBJ databases">
        <authorList>
            <person name="Jackson K.R."/>
            <person name="Lunt B.L."/>
            <person name="Fisher J.N.B."/>
            <person name="Gardner A.V."/>
            <person name="Bailey M.E."/>
            <person name="Deus L.M."/>
            <person name="Earl A.S."/>
            <person name="Gibby P.D."/>
            <person name="Hartmann K.A."/>
            <person name="Liu J.E."/>
            <person name="Manci A.M."/>
            <person name="Nielsen D.A."/>
            <person name="Solomon M.B."/>
            <person name="Breakwell D.P."/>
            <person name="Burnett S.H."/>
            <person name="Grose J.H."/>
        </authorList>
    </citation>
    <scope>NUCLEOTIDE SEQUENCE [LARGE SCALE GENOMIC DNA]</scope>
    <source>
        <strain evidence="10 11">16</strain>
    </source>
</reference>
<keyword evidence="2" id="KW-0813">Transport</keyword>
<comment type="caution">
    <text evidence="10">The sequence shown here is derived from an EMBL/GenBank/DDBJ whole genome shotgun (WGS) entry which is preliminary data.</text>
</comment>
<feature type="transmembrane region" description="Helical" evidence="9">
    <location>
        <begin position="162"/>
        <end position="180"/>
    </location>
</feature>
<keyword evidence="5 9" id="KW-0812">Transmembrane</keyword>
<dbReference type="RefSeq" id="WP_054359875.1">
    <property type="nucleotide sequence ID" value="NZ_LJYW01000001.1"/>
</dbReference>
<evidence type="ECO:0000313" key="10">
    <source>
        <dbReference type="EMBL" id="KPL53711.1"/>
    </source>
</evidence>
<accession>A0A0P6WGA8</accession>
<keyword evidence="7 9" id="KW-0472">Membrane</keyword>
<comment type="subcellular location">
    <subcellularLocation>
        <location evidence="1">Cell inner membrane</location>
        <topology evidence="1">Multi-pass membrane protein</topology>
    </subcellularLocation>
</comment>
<sequence length="183" mass="18713">MSLTAASGDARSVTGIRIDWTPYLVGVGIGVLSWLAFAVVNAPLGITTALSQVAGGAATPILGADAVAQNAYWKSNPFTLDYGTLFLVGTFFGGMASALAAGSFRFEVVPPVWRERFGGSPARRLAVAFLGGLIAMYGARLANGCTSGNGISGGLQLAVSGWTFLAAMFATGLVTAALLFRKA</sequence>
<gene>
    <name evidence="10" type="ORF">ABB55_17060</name>
</gene>
<evidence type="ECO:0000256" key="3">
    <source>
        <dbReference type="ARBA" id="ARBA00022475"/>
    </source>
</evidence>
<dbReference type="PANTHER" id="PTHR30574:SF1">
    <property type="entry name" value="SULPHUR TRANSPORT DOMAIN-CONTAINING PROTEIN"/>
    <property type="match status" value="1"/>
</dbReference>
<dbReference type="PANTHER" id="PTHR30574">
    <property type="entry name" value="INNER MEMBRANE PROTEIN YEDE"/>
    <property type="match status" value="1"/>
</dbReference>
<evidence type="ECO:0000256" key="4">
    <source>
        <dbReference type="ARBA" id="ARBA00022519"/>
    </source>
</evidence>
<evidence type="ECO:0000256" key="8">
    <source>
        <dbReference type="ARBA" id="ARBA00035655"/>
    </source>
</evidence>
<evidence type="ECO:0000256" key="5">
    <source>
        <dbReference type="ARBA" id="ARBA00022692"/>
    </source>
</evidence>
<feature type="transmembrane region" description="Helical" evidence="9">
    <location>
        <begin position="125"/>
        <end position="142"/>
    </location>
</feature>
<evidence type="ECO:0000256" key="7">
    <source>
        <dbReference type="ARBA" id="ARBA00023136"/>
    </source>
</evidence>
<evidence type="ECO:0000256" key="2">
    <source>
        <dbReference type="ARBA" id="ARBA00022448"/>
    </source>
</evidence>
<dbReference type="Proteomes" id="UP000048984">
    <property type="component" value="Unassembled WGS sequence"/>
</dbReference>
<dbReference type="Pfam" id="PF04143">
    <property type="entry name" value="Sulf_transp"/>
    <property type="match status" value="1"/>
</dbReference>
<dbReference type="STRING" id="665126.ABB55_17060"/>
<comment type="similarity">
    <text evidence="8">Belongs to the TsuA/YedE (TC 9.B.102) family.</text>
</comment>
<keyword evidence="11" id="KW-1185">Reference proteome</keyword>
<protein>
    <submittedName>
        <fullName evidence="10">Uncharacterized protein</fullName>
    </submittedName>
</protein>
<keyword evidence="4" id="KW-0997">Cell inner membrane</keyword>
<feature type="transmembrane region" description="Helical" evidence="9">
    <location>
        <begin position="82"/>
        <end position="104"/>
    </location>
</feature>
<evidence type="ECO:0000256" key="6">
    <source>
        <dbReference type="ARBA" id="ARBA00022989"/>
    </source>
</evidence>
<proteinExistence type="inferred from homology"/>
<dbReference type="GO" id="GO:0005886">
    <property type="term" value="C:plasma membrane"/>
    <property type="evidence" value="ECO:0007669"/>
    <property type="project" value="UniProtKB-SubCell"/>
</dbReference>
<dbReference type="EMBL" id="LJYW01000001">
    <property type="protein sequence ID" value="KPL53711.1"/>
    <property type="molecule type" value="Genomic_DNA"/>
</dbReference>
<dbReference type="AlphaFoldDB" id="A0A0P6WGA8"/>
<keyword evidence="6 9" id="KW-1133">Transmembrane helix</keyword>
<organism evidence="10 11">
    <name type="scientific">Prosthecodimorpha hirschii</name>
    <dbReference type="NCBI Taxonomy" id="665126"/>
    <lineage>
        <taxon>Bacteria</taxon>
        <taxon>Pseudomonadati</taxon>
        <taxon>Pseudomonadota</taxon>
        <taxon>Alphaproteobacteria</taxon>
        <taxon>Hyphomicrobiales</taxon>
        <taxon>Ancalomicrobiaceae</taxon>
        <taxon>Prosthecodimorpha</taxon>
    </lineage>
</organism>
<evidence type="ECO:0000256" key="1">
    <source>
        <dbReference type="ARBA" id="ARBA00004429"/>
    </source>
</evidence>
<reference evidence="10 11" key="2">
    <citation type="submission" date="2015-10" db="EMBL/GenBank/DDBJ databases">
        <title>Draft Genome Sequence of Prosthecomicrobium hirschii ATCC 27832.</title>
        <authorList>
            <person name="Daniel J."/>
            <person name="Givan S.A."/>
            <person name="Brun Y.V."/>
            <person name="Brown P.J."/>
        </authorList>
    </citation>
    <scope>NUCLEOTIDE SEQUENCE [LARGE SCALE GENOMIC DNA]</scope>
    <source>
        <strain evidence="10 11">16</strain>
    </source>
</reference>
<evidence type="ECO:0000256" key="9">
    <source>
        <dbReference type="SAM" id="Phobius"/>
    </source>
</evidence>
<keyword evidence="3" id="KW-1003">Cell membrane</keyword>
<feature type="transmembrane region" description="Helical" evidence="9">
    <location>
        <begin position="20"/>
        <end position="40"/>
    </location>
</feature>
<dbReference type="InterPro" id="IPR007272">
    <property type="entry name" value="Sulf_transp_TsuA/YedE"/>
</dbReference>